<accession>A0AA95H4Z0</accession>
<feature type="domain" description="Transcription factor LuxR-like autoinducer-binding" evidence="4">
    <location>
        <begin position="48"/>
        <end position="170"/>
    </location>
</feature>
<evidence type="ECO:0000313" key="5">
    <source>
        <dbReference type="EMBL" id="WGZ90395.1"/>
    </source>
</evidence>
<dbReference type="AlphaFoldDB" id="A0AA95H4Z0"/>
<name>A0AA95H4Z0_9GAMM</name>
<dbReference type="GO" id="GO:0003677">
    <property type="term" value="F:DNA binding"/>
    <property type="evidence" value="ECO:0007669"/>
    <property type="project" value="UniProtKB-KW"/>
</dbReference>
<keyword evidence="1" id="KW-0805">Transcription regulation</keyword>
<dbReference type="Pfam" id="PF03472">
    <property type="entry name" value="Autoind_bind"/>
    <property type="match status" value="1"/>
</dbReference>
<dbReference type="EMBL" id="CP124755">
    <property type="protein sequence ID" value="WGZ90395.1"/>
    <property type="molecule type" value="Genomic_DNA"/>
</dbReference>
<sequence length="263" mass="29932">MPLCKKFIEQLCQAQHYDAAFKAYSDYIIDLNFHSLSYVFMPINLFGTYKEQMPRFSVTDNFSKSFLEEYATSGFQSYDYIVDAVSSGQQNCLYLWEDDRKSGQLNKQASSIIDNAKYDHHMGNGCSILTSKSLHGVGAVSLIGDESDRSFKSYVKENLISLSNATEIFHNHILAKGYEVNTFIMQTVFLDFNITEKKILKCLLDGNSVPETAIKVNRSKGHVENLVREMRIKIGGELPNGKPRISKDKLLHFCGLLHIYHEL</sequence>
<protein>
    <submittedName>
        <fullName evidence="5">Autoinducer binding domain-containing protein</fullName>
    </submittedName>
</protein>
<reference evidence="5" key="2">
    <citation type="submission" date="2023-04" db="EMBL/GenBank/DDBJ databases">
        <authorList>
            <person name="Beletskiy A.V."/>
            <person name="Mardanov A.V."/>
            <person name="Ravin N.V."/>
        </authorList>
    </citation>
    <scope>NUCLEOTIDE SEQUENCE</scope>
    <source>
        <strain evidence="5">GKL-01</strain>
    </source>
</reference>
<organism evidence="5">
    <name type="scientific">Candidatus Thiocaldithrix dubininis</name>
    <dbReference type="NCBI Taxonomy" id="3080823"/>
    <lineage>
        <taxon>Bacteria</taxon>
        <taxon>Pseudomonadati</taxon>
        <taxon>Pseudomonadota</taxon>
        <taxon>Gammaproteobacteria</taxon>
        <taxon>Thiotrichales</taxon>
        <taxon>Thiotrichaceae</taxon>
        <taxon>Candidatus Thiocaldithrix</taxon>
    </lineage>
</organism>
<keyword evidence="2" id="KW-0238">DNA-binding</keyword>
<evidence type="ECO:0000259" key="4">
    <source>
        <dbReference type="Pfam" id="PF03472"/>
    </source>
</evidence>
<dbReference type="Proteomes" id="UP001300672">
    <property type="component" value="Chromosome"/>
</dbReference>
<dbReference type="SUPFAM" id="SSF75516">
    <property type="entry name" value="Pheromone-binding domain of LuxR-like quorum-sensing transcription factors"/>
    <property type="match status" value="1"/>
</dbReference>
<keyword evidence="3" id="KW-0804">Transcription</keyword>
<dbReference type="Gene3D" id="3.30.450.80">
    <property type="entry name" value="Transcription factor LuxR-like, autoinducer-binding domain"/>
    <property type="match status" value="1"/>
</dbReference>
<dbReference type="InterPro" id="IPR005143">
    <property type="entry name" value="TF_LuxR_autoind-bd_dom"/>
</dbReference>
<evidence type="ECO:0000256" key="2">
    <source>
        <dbReference type="ARBA" id="ARBA00023125"/>
    </source>
</evidence>
<proteinExistence type="predicted"/>
<dbReference type="KEGG" id="tdu:QJT80_13015"/>
<reference evidence="5" key="1">
    <citation type="journal article" date="2023" name="Int. J. Mol. Sci.">
        <title>Metagenomics Revealed a New Genus 'Candidatus Thiocaldithrix dubininis' gen. nov., sp. nov. and a New Species 'Candidatus Thiothrix putei' sp. nov. in the Family Thiotrichaceae, Some Members of Which Have Traits of Both Na+- and H+-Motive Energetics.</title>
        <authorList>
            <person name="Ravin N.V."/>
            <person name="Muntyan M.S."/>
            <person name="Smolyakov D.D."/>
            <person name="Rudenko T.S."/>
            <person name="Beletsky A.V."/>
            <person name="Mardanov A.V."/>
            <person name="Grabovich M.Y."/>
        </authorList>
    </citation>
    <scope>NUCLEOTIDE SEQUENCE</scope>
    <source>
        <strain evidence="5">GKL-01</strain>
    </source>
</reference>
<dbReference type="InterPro" id="IPR036693">
    <property type="entry name" value="TF_LuxR_autoind-bd_dom_sf"/>
</dbReference>
<evidence type="ECO:0000256" key="1">
    <source>
        <dbReference type="ARBA" id="ARBA00023015"/>
    </source>
</evidence>
<evidence type="ECO:0000256" key="3">
    <source>
        <dbReference type="ARBA" id="ARBA00023163"/>
    </source>
</evidence>
<gene>
    <name evidence="5" type="ORF">QJT80_13015</name>
</gene>